<protein>
    <submittedName>
        <fullName evidence="1">Uncharacterized protein</fullName>
    </submittedName>
</protein>
<accession>D4DMX9</accession>
<proteinExistence type="predicted"/>
<dbReference type="EMBL" id="ADBF01000012">
    <property type="protein sequence ID" value="EFE50697.1"/>
    <property type="molecule type" value="Genomic_DNA"/>
</dbReference>
<sequence>MPDFAELLEPPQLFGFSRCKFYFLENIGFFNKTALREISGIIFFIPIWLDNIKLQGITHKAIFNYLKHMDL</sequence>
<organism evidence="1 2">
    <name type="scientific">Neisseria elongata subsp. glycolytica ATCC 29315</name>
    <dbReference type="NCBI Taxonomy" id="546263"/>
    <lineage>
        <taxon>Bacteria</taxon>
        <taxon>Pseudomonadati</taxon>
        <taxon>Pseudomonadota</taxon>
        <taxon>Betaproteobacteria</taxon>
        <taxon>Neisseriales</taxon>
        <taxon>Neisseriaceae</taxon>
        <taxon>Neisseria</taxon>
    </lineage>
</organism>
<comment type="caution">
    <text evidence="1">The sequence shown here is derived from an EMBL/GenBank/DDBJ whole genome shotgun (WGS) entry which is preliminary data.</text>
</comment>
<evidence type="ECO:0000313" key="1">
    <source>
        <dbReference type="EMBL" id="EFE50697.1"/>
    </source>
</evidence>
<dbReference type="AlphaFoldDB" id="D4DMX9"/>
<evidence type="ECO:0000313" key="2">
    <source>
        <dbReference type="Proteomes" id="UP000005536"/>
    </source>
</evidence>
<dbReference type="Proteomes" id="UP000005536">
    <property type="component" value="Unassembled WGS sequence"/>
</dbReference>
<gene>
    <name evidence="1" type="ORF">NEIELOOT_00403</name>
</gene>
<reference evidence="1 2" key="1">
    <citation type="submission" date="2010-02" db="EMBL/GenBank/DDBJ databases">
        <authorList>
            <person name="Weinstock G."/>
            <person name="Sodergren E."/>
            <person name="Clifton S."/>
            <person name="Fulton L."/>
            <person name="Fulton B."/>
            <person name="Courtney L."/>
            <person name="Fronick C."/>
            <person name="Harrison M."/>
            <person name="Strong C."/>
            <person name="Farmer C."/>
            <person name="Delahaunty K."/>
            <person name="Markovic C."/>
            <person name="Hall O."/>
            <person name="Minx P."/>
            <person name="Tomlinson C."/>
            <person name="Mitreva M."/>
            <person name="Nelson J."/>
            <person name="Hou S."/>
            <person name="Wollam A."/>
            <person name="Pepin K.H."/>
            <person name="Johnson M."/>
            <person name="Bhonagiri V."/>
            <person name="Zhang X."/>
            <person name="Suruliraj S."/>
            <person name="Warren W."/>
            <person name="Chinwalla A."/>
            <person name="Mardis E.R."/>
            <person name="Wilson R.K."/>
        </authorList>
    </citation>
    <scope>NUCLEOTIDE SEQUENCE [LARGE SCALE GENOMIC DNA]</scope>
    <source>
        <strain evidence="1 2">ATCC 29315</strain>
    </source>
</reference>
<name>D4DMX9_NEIEG</name>